<proteinExistence type="predicted"/>
<dbReference type="AlphaFoldDB" id="A0A1M7F3G1"/>
<dbReference type="EMBL" id="FRCP01000005">
    <property type="protein sequence ID" value="SHL98604.1"/>
    <property type="molecule type" value="Genomic_DNA"/>
</dbReference>
<evidence type="ECO:0000313" key="2">
    <source>
        <dbReference type="Proteomes" id="UP000184038"/>
    </source>
</evidence>
<dbReference type="InterPro" id="IPR043779">
    <property type="entry name" value="DUF5721"/>
</dbReference>
<gene>
    <name evidence="1" type="ORF">SAMN02746066_00382</name>
</gene>
<dbReference type="Pfam" id="PF18988">
    <property type="entry name" value="DUF5721"/>
    <property type="match status" value="1"/>
</dbReference>
<reference evidence="1 2" key="1">
    <citation type="submission" date="2016-11" db="EMBL/GenBank/DDBJ databases">
        <authorList>
            <person name="Jaros S."/>
            <person name="Januszkiewicz K."/>
            <person name="Wedrychowicz H."/>
        </authorList>
    </citation>
    <scope>NUCLEOTIDE SEQUENCE [LARGE SCALE GENOMIC DNA]</scope>
    <source>
        <strain evidence="1 2">DSM 15930</strain>
    </source>
</reference>
<dbReference type="RefSeq" id="WP_073282179.1">
    <property type="nucleotide sequence ID" value="NZ_FRCP01000005.1"/>
</dbReference>
<organism evidence="1 2">
    <name type="scientific">Anaerosporobacter mobilis DSM 15930</name>
    <dbReference type="NCBI Taxonomy" id="1120996"/>
    <lineage>
        <taxon>Bacteria</taxon>
        <taxon>Bacillati</taxon>
        <taxon>Bacillota</taxon>
        <taxon>Clostridia</taxon>
        <taxon>Lachnospirales</taxon>
        <taxon>Lachnospiraceae</taxon>
        <taxon>Anaerosporobacter</taxon>
    </lineage>
</organism>
<accession>A0A1M7F3G1</accession>
<sequence>MISLHVVDVKSFMNHLLIQTVFDNFLLSELEITTYNQFKINGKLNSGWYDEEEKEALEERQYSTWAEIKPIAFSLMKGKKVPAMFKIVLILSPANTKKIIEKALPNFELSQVGSLYLNIRYENGSLHLVTGVSMKVFTMDKTVEQEWDSNMKRFLKHFEIVFEEV</sequence>
<dbReference type="Proteomes" id="UP000184038">
    <property type="component" value="Unassembled WGS sequence"/>
</dbReference>
<dbReference type="OrthoDB" id="9787986at2"/>
<evidence type="ECO:0000313" key="1">
    <source>
        <dbReference type="EMBL" id="SHL98604.1"/>
    </source>
</evidence>
<keyword evidence="2" id="KW-1185">Reference proteome</keyword>
<dbReference type="STRING" id="1120996.SAMN02746066_00382"/>
<name>A0A1M7F3G1_9FIRM</name>
<protein>
    <submittedName>
        <fullName evidence="1">Uncharacterized protein</fullName>
    </submittedName>
</protein>